<dbReference type="InterPro" id="IPR000068">
    <property type="entry name" value="GPCR_3_Ca_sens_rcpt-rel"/>
</dbReference>
<evidence type="ECO:0000256" key="5">
    <source>
        <dbReference type="ARBA" id="ARBA00022989"/>
    </source>
</evidence>
<dbReference type="GO" id="GO:0050917">
    <property type="term" value="P:sensory perception of umami taste"/>
    <property type="evidence" value="ECO:0007669"/>
    <property type="project" value="TreeGrafter"/>
</dbReference>
<feature type="chain" id="PRO_5044229831" description="Taste receptor type 1 member 3" evidence="14">
    <location>
        <begin position="22"/>
        <end position="848"/>
    </location>
</feature>
<dbReference type="GO" id="GO:0050916">
    <property type="term" value="P:sensory perception of sweet taste"/>
    <property type="evidence" value="ECO:0007669"/>
    <property type="project" value="TreeGrafter"/>
</dbReference>
<accession>A0AAY4CVY7</accession>
<evidence type="ECO:0000256" key="9">
    <source>
        <dbReference type="ARBA" id="ARBA00023180"/>
    </source>
</evidence>
<keyword evidence="8" id="KW-0675">Receptor</keyword>
<protein>
    <recommendedName>
        <fullName evidence="12">Taste receptor type 1 member 3</fullName>
    </recommendedName>
</protein>
<dbReference type="InterPro" id="IPR017978">
    <property type="entry name" value="GPCR_3_C"/>
</dbReference>
<dbReference type="Pfam" id="PF07562">
    <property type="entry name" value="NCD3G"/>
    <property type="match status" value="1"/>
</dbReference>
<dbReference type="InterPro" id="IPR001828">
    <property type="entry name" value="ANF_lig-bd_rcpt"/>
</dbReference>
<dbReference type="Gene3D" id="2.10.50.30">
    <property type="entry name" value="GPCR, family 3, nine cysteines domain"/>
    <property type="match status" value="1"/>
</dbReference>
<evidence type="ECO:0000259" key="15">
    <source>
        <dbReference type="PROSITE" id="PS50259"/>
    </source>
</evidence>
<dbReference type="Proteomes" id="UP000694580">
    <property type="component" value="Chromosome 12"/>
</dbReference>
<dbReference type="GO" id="GO:0004930">
    <property type="term" value="F:G protein-coupled receptor activity"/>
    <property type="evidence" value="ECO:0007669"/>
    <property type="project" value="UniProtKB-KW"/>
</dbReference>
<dbReference type="GeneID" id="114801091"/>
<reference evidence="16" key="2">
    <citation type="submission" date="2025-08" db="UniProtKB">
        <authorList>
            <consortium name="Ensembl"/>
        </authorList>
    </citation>
    <scope>IDENTIFICATION</scope>
</reference>
<dbReference type="InterPro" id="IPR028082">
    <property type="entry name" value="Peripla_BP_I"/>
</dbReference>
<feature type="transmembrane region" description="Helical" evidence="13">
    <location>
        <begin position="641"/>
        <end position="664"/>
    </location>
</feature>
<organism evidence="16 17">
    <name type="scientific">Denticeps clupeoides</name>
    <name type="common">denticle herring</name>
    <dbReference type="NCBI Taxonomy" id="299321"/>
    <lineage>
        <taxon>Eukaryota</taxon>
        <taxon>Metazoa</taxon>
        <taxon>Chordata</taxon>
        <taxon>Craniata</taxon>
        <taxon>Vertebrata</taxon>
        <taxon>Euteleostomi</taxon>
        <taxon>Actinopterygii</taxon>
        <taxon>Neopterygii</taxon>
        <taxon>Teleostei</taxon>
        <taxon>Clupei</taxon>
        <taxon>Clupeiformes</taxon>
        <taxon>Denticipitoidei</taxon>
        <taxon>Denticipitidae</taxon>
        <taxon>Denticeps</taxon>
    </lineage>
</organism>
<name>A0AAY4CVY7_9TELE</name>
<dbReference type="PANTHER" id="PTHR24061:SF435">
    <property type="entry name" value="TASTE RECEPTOR TYPE 1 MEMBER 3"/>
    <property type="match status" value="1"/>
</dbReference>
<dbReference type="FunFam" id="2.10.50.30:FF:000004">
    <property type="entry name" value="Taste receptor type 1 member 3-like protein"/>
    <property type="match status" value="1"/>
</dbReference>
<evidence type="ECO:0000256" key="4">
    <source>
        <dbReference type="ARBA" id="ARBA00022729"/>
    </source>
</evidence>
<evidence type="ECO:0000256" key="10">
    <source>
        <dbReference type="ARBA" id="ARBA00023224"/>
    </source>
</evidence>
<keyword evidence="9" id="KW-0325">Glycoprotein</keyword>
<keyword evidence="10" id="KW-0807">Transducer</keyword>
<dbReference type="GeneTree" id="ENSGT00940000160679"/>
<feature type="transmembrane region" description="Helical" evidence="13">
    <location>
        <begin position="796"/>
        <end position="815"/>
    </location>
</feature>
<evidence type="ECO:0000256" key="12">
    <source>
        <dbReference type="ARBA" id="ARBA00040705"/>
    </source>
</evidence>
<evidence type="ECO:0000256" key="2">
    <source>
        <dbReference type="ARBA" id="ARBA00022475"/>
    </source>
</evidence>
<dbReference type="CDD" id="cd15290">
    <property type="entry name" value="7tmC_TAS1R3"/>
    <property type="match status" value="1"/>
</dbReference>
<keyword evidence="7 13" id="KW-0472">Membrane</keyword>
<dbReference type="GO" id="GO:0005886">
    <property type="term" value="C:plasma membrane"/>
    <property type="evidence" value="ECO:0007669"/>
    <property type="project" value="UniProtKB-SubCell"/>
</dbReference>
<feature type="transmembrane region" description="Helical" evidence="13">
    <location>
        <begin position="732"/>
        <end position="757"/>
    </location>
</feature>
<dbReference type="Gene3D" id="3.40.50.2300">
    <property type="match status" value="2"/>
</dbReference>
<gene>
    <name evidence="16" type="primary">TAS1R3</name>
</gene>
<keyword evidence="4 14" id="KW-0732">Signal</keyword>
<evidence type="ECO:0000256" key="1">
    <source>
        <dbReference type="ARBA" id="ARBA00004651"/>
    </source>
</evidence>
<feature type="transmembrane region" description="Helical" evidence="13">
    <location>
        <begin position="607"/>
        <end position="629"/>
    </location>
</feature>
<comment type="subcellular location">
    <subcellularLocation>
        <location evidence="1">Cell membrane</location>
        <topology evidence="1">Multi-pass membrane protein</topology>
    </subcellularLocation>
</comment>
<feature type="transmembrane region" description="Helical" evidence="13">
    <location>
        <begin position="574"/>
        <end position="595"/>
    </location>
</feature>
<dbReference type="FunFam" id="3.40.50.2300:FF:000016">
    <property type="entry name" value="Taste 1 receptor member 2"/>
    <property type="match status" value="1"/>
</dbReference>
<keyword evidence="6" id="KW-0297">G-protein coupled receptor</keyword>
<keyword evidence="2" id="KW-1003">Cell membrane</keyword>
<evidence type="ECO:0000256" key="11">
    <source>
        <dbReference type="ARBA" id="ARBA00038492"/>
    </source>
</evidence>
<dbReference type="PROSITE" id="PS50259">
    <property type="entry name" value="G_PROTEIN_RECEP_F3_4"/>
    <property type="match status" value="1"/>
</dbReference>
<comment type="similarity">
    <text evidence="11">Belongs to the G-protein coupled receptor 3 family. TAS1R subfamily.</text>
</comment>
<evidence type="ECO:0000313" key="17">
    <source>
        <dbReference type="Proteomes" id="UP000694580"/>
    </source>
</evidence>
<evidence type="ECO:0000256" key="3">
    <source>
        <dbReference type="ARBA" id="ARBA00022692"/>
    </source>
</evidence>
<keyword evidence="17" id="KW-1185">Reference proteome</keyword>
<feature type="transmembrane region" description="Helical" evidence="13">
    <location>
        <begin position="685"/>
        <end position="703"/>
    </location>
</feature>
<dbReference type="Pfam" id="PF01094">
    <property type="entry name" value="ANF_receptor"/>
    <property type="match status" value="1"/>
</dbReference>
<evidence type="ECO:0000256" key="13">
    <source>
        <dbReference type="SAM" id="Phobius"/>
    </source>
</evidence>
<keyword evidence="5 13" id="KW-1133">Transmembrane helix</keyword>
<dbReference type="PANTHER" id="PTHR24061">
    <property type="entry name" value="CALCIUM-SENSING RECEPTOR-RELATED"/>
    <property type="match status" value="1"/>
</dbReference>
<feature type="signal peptide" evidence="14">
    <location>
        <begin position="1"/>
        <end position="21"/>
    </location>
</feature>
<dbReference type="AlphaFoldDB" id="A0AAY4CVY7"/>
<evidence type="ECO:0000313" key="16">
    <source>
        <dbReference type="Ensembl" id="ENSDCDP00010036919.1"/>
    </source>
</evidence>
<evidence type="ECO:0000256" key="7">
    <source>
        <dbReference type="ARBA" id="ARBA00023136"/>
    </source>
</evidence>
<evidence type="ECO:0000256" key="14">
    <source>
        <dbReference type="SAM" id="SignalP"/>
    </source>
</evidence>
<reference evidence="16" key="3">
    <citation type="submission" date="2025-09" db="UniProtKB">
        <authorList>
            <consortium name="Ensembl"/>
        </authorList>
    </citation>
    <scope>IDENTIFICATION</scope>
</reference>
<dbReference type="Ensembl" id="ENSDCDT00010046424.1">
    <property type="protein sequence ID" value="ENSDCDP00010036919.1"/>
    <property type="gene ID" value="ENSDCDG00010024058.1"/>
</dbReference>
<evidence type="ECO:0000256" key="6">
    <source>
        <dbReference type="ARBA" id="ARBA00023040"/>
    </source>
</evidence>
<dbReference type="InterPro" id="IPR000337">
    <property type="entry name" value="GPCR_3"/>
</dbReference>
<sequence length="848" mass="94609">MARQMGTLTLLLCLTLWWSSAEEEPEWFQNITTNIFSSSGDIRLAGYFEINRLTSNLTKRVKPDDVQCGRVNEYGLALAIVMKFSVDKINAQPNLLPGVKLGYELFDTCKQTAIIMRPTMFLITEGSSGVLPVMCNYTHYVSRAVAVIGPYSSEIVSVVGQLLGFFLLPLVSYGATSDTFSDKNLYPSFMRTVPSDRLQAEGMVRLLKEFNWNWVAVIASEDEYGTQGQQQFSSMAADQSICVAYEGLIPIYTDPIPAIRDIIEHIRGTNVGVVVLFALTQSATAFFTEVIKRNLSAVWVGSTAWGMHKDFFTLPNVNQIGTVLAFADMTQPMDQLNSYSRVLLSRIAEERLKQPLRQPGTELPTVTNPCPLCWKLSLNNMSLMEEPLVQRTAFSVYTATYSVAQALHNMLGCTNTSCNTMDNKTIYSWQLLAELKRVTFTVNGINFTFDENGNPNIGYNLLVWVWKNNNITFREIGTFYQELTIDKSSIVWHTGSQVPVSTCSANCEDGQVQRVKGFFSCCFDCIDCKEGSFQNNSDDVQCTACPKGKWSEMRSRNCLDPTYIFFYWSSYESVGMIVAGLVVLASQCTIVILFLRHWGTPMVRASGGAMSIIALLCMMGCCASLLLFLGEPWELGCRLQLPLNAIFPTVTLSAILSMSLQIVCVTEFPERSLPHLHMLQGLGSWIVVVACCIIQAGLSIWFLQEAPTLSQFVYSLEVNYLTRFLSCPITPLVNFGIMLGFNGLLALLSFMCTFMALKPAGQYNLARDITVSTLAYCVVWVIFVPIYTGLNDHNKSIAHVSVTLISNLGLTYAYFLPKCYLLLKMPENNTPDHFRTFLEGAPPTPQED</sequence>
<feature type="transmembrane region" description="Helical" evidence="13">
    <location>
        <begin position="769"/>
        <end position="790"/>
    </location>
</feature>
<evidence type="ECO:0000256" key="8">
    <source>
        <dbReference type="ARBA" id="ARBA00023170"/>
    </source>
</evidence>
<dbReference type="Pfam" id="PF00003">
    <property type="entry name" value="7tm_3"/>
    <property type="match status" value="1"/>
</dbReference>
<feature type="domain" description="G-protein coupled receptors family 3 profile" evidence="15">
    <location>
        <begin position="572"/>
        <end position="838"/>
    </location>
</feature>
<dbReference type="PRINTS" id="PR00248">
    <property type="entry name" value="GPCRMGR"/>
</dbReference>
<dbReference type="InterPro" id="IPR011500">
    <property type="entry name" value="GPCR_3_9-Cys_dom"/>
</dbReference>
<dbReference type="SUPFAM" id="SSF53822">
    <property type="entry name" value="Periplasmic binding protein-like I"/>
    <property type="match status" value="1"/>
</dbReference>
<dbReference type="InterPro" id="IPR038550">
    <property type="entry name" value="GPCR_3_9-Cys_sf"/>
</dbReference>
<dbReference type="RefSeq" id="XP_028854893.1">
    <property type="nucleotide sequence ID" value="XM_028999060.1"/>
</dbReference>
<keyword evidence="3 13" id="KW-0812">Transmembrane</keyword>
<reference evidence="16 17" key="1">
    <citation type="submission" date="2020-06" db="EMBL/GenBank/DDBJ databases">
        <authorList>
            <consortium name="Wellcome Sanger Institute Data Sharing"/>
        </authorList>
    </citation>
    <scope>NUCLEOTIDE SEQUENCE [LARGE SCALE GENOMIC DNA]</scope>
</reference>
<proteinExistence type="inferred from homology"/>